<evidence type="ECO:0000256" key="6">
    <source>
        <dbReference type="ARBA" id="ARBA00023015"/>
    </source>
</evidence>
<dbReference type="EMBL" id="NOKA02000027">
    <property type="protein sequence ID" value="RDY30854.1"/>
    <property type="molecule type" value="Genomic_DNA"/>
</dbReference>
<comment type="subcellular location">
    <subcellularLocation>
        <location evidence="1">Cytoplasm</location>
    </subcellularLocation>
</comment>
<dbReference type="SMART" id="SM00448">
    <property type="entry name" value="REC"/>
    <property type="match status" value="1"/>
</dbReference>
<keyword evidence="8" id="KW-0804">Transcription</keyword>
<evidence type="ECO:0000256" key="3">
    <source>
        <dbReference type="ARBA" id="ARBA00022490"/>
    </source>
</evidence>
<proteinExistence type="predicted"/>
<dbReference type="InterPro" id="IPR001789">
    <property type="entry name" value="Sig_transdc_resp-reg_receiver"/>
</dbReference>
<dbReference type="InterPro" id="IPR041522">
    <property type="entry name" value="CdaR_GGDEF"/>
</dbReference>
<dbReference type="PROSITE" id="PS50110">
    <property type="entry name" value="RESPONSE_REGULATORY"/>
    <property type="match status" value="1"/>
</dbReference>
<dbReference type="InterPro" id="IPR020449">
    <property type="entry name" value="Tscrpt_reg_AraC-type_HTH"/>
</dbReference>
<feature type="domain" description="Response regulatory" evidence="12">
    <location>
        <begin position="9"/>
        <end position="126"/>
    </location>
</feature>
<dbReference type="PRINTS" id="PR00032">
    <property type="entry name" value="HTHARAC"/>
</dbReference>
<gene>
    <name evidence="13" type="ORF">CG710_012780</name>
</gene>
<evidence type="ECO:0000256" key="2">
    <source>
        <dbReference type="ARBA" id="ARBA00018672"/>
    </source>
</evidence>
<dbReference type="Gene3D" id="1.10.10.60">
    <property type="entry name" value="Homeodomain-like"/>
    <property type="match status" value="2"/>
</dbReference>
<dbReference type="InterPro" id="IPR051552">
    <property type="entry name" value="HptR"/>
</dbReference>
<dbReference type="GO" id="GO:0003700">
    <property type="term" value="F:DNA-binding transcription factor activity"/>
    <property type="evidence" value="ECO:0007669"/>
    <property type="project" value="InterPro"/>
</dbReference>
<evidence type="ECO:0000256" key="5">
    <source>
        <dbReference type="ARBA" id="ARBA00023012"/>
    </source>
</evidence>
<evidence type="ECO:0000256" key="8">
    <source>
        <dbReference type="ARBA" id="ARBA00023163"/>
    </source>
</evidence>
<dbReference type="Gene3D" id="3.40.50.2300">
    <property type="match status" value="1"/>
</dbReference>
<dbReference type="GO" id="GO:0000160">
    <property type="term" value="P:phosphorelay signal transduction system"/>
    <property type="evidence" value="ECO:0007669"/>
    <property type="project" value="UniProtKB-KW"/>
</dbReference>
<dbReference type="OrthoDB" id="9794370at2"/>
<dbReference type="AlphaFoldDB" id="A0A371JDK9"/>
<dbReference type="InterPro" id="IPR011006">
    <property type="entry name" value="CheY-like_superfamily"/>
</dbReference>
<dbReference type="Proteomes" id="UP000216411">
    <property type="component" value="Unassembled WGS sequence"/>
</dbReference>
<keyword evidence="7" id="KW-0238">DNA-binding</keyword>
<feature type="domain" description="HTH araC/xylS-type" evidence="11">
    <location>
        <begin position="441"/>
        <end position="540"/>
    </location>
</feature>
<dbReference type="SUPFAM" id="SSF52172">
    <property type="entry name" value="CheY-like"/>
    <property type="match status" value="1"/>
</dbReference>
<dbReference type="Pfam" id="PF12833">
    <property type="entry name" value="HTH_18"/>
    <property type="match status" value="1"/>
</dbReference>
<keyword evidence="6" id="KW-0805">Transcription regulation</keyword>
<dbReference type="Pfam" id="PF17853">
    <property type="entry name" value="GGDEF_2"/>
    <property type="match status" value="1"/>
</dbReference>
<comment type="caution">
    <text evidence="13">The sequence shown here is derived from an EMBL/GenBank/DDBJ whole genome shotgun (WGS) entry which is preliminary data.</text>
</comment>
<dbReference type="PANTHER" id="PTHR42713">
    <property type="entry name" value="HISTIDINE KINASE-RELATED"/>
    <property type="match status" value="1"/>
</dbReference>
<dbReference type="CDD" id="cd17536">
    <property type="entry name" value="REC_YesN-like"/>
    <property type="match status" value="1"/>
</dbReference>
<evidence type="ECO:0000313" key="13">
    <source>
        <dbReference type="EMBL" id="RDY30854.1"/>
    </source>
</evidence>
<reference evidence="13 14" key="1">
    <citation type="journal article" date="2017" name="Genome Announc.">
        <title>Draft Genome Sequence of a Sporulating and Motile Strain of Lachnotalea glycerini Isolated from Water in Quebec City, Canada.</title>
        <authorList>
            <person name="Maheux A.F."/>
            <person name="Boudreau D.K."/>
            <person name="Berube E."/>
            <person name="Boissinot M."/>
            <person name="Raymond F."/>
            <person name="Brodeur S."/>
            <person name="Corbeil J."/>
            <person name="Isabel S."/>
            <person name="Omar R.F."/>
            <person name="Bergeron M.G."/>
        </authorList>
    </citation>
    <scope>NUCLEOTIDE SEQUENCE [LARGE SCALE GENOMIC DNA]</scope>
    <source>
        <strain evidence="13 14">CCRI-19302</strain>
    </source>
</reference>
<protein>
    <recommendedName>
        <fullName evidence="2">Stage 0 sporulation protein A homolog</fullName>
    </recommendedName>
</protein>
<evidence type="ECO:0000256" key="10">
    <source>
        <dbReference type="PROSITE-ProRule" id="PRU00169"/>
    </source>
</evidence>
<dbReference type="GO" id="GO:0005737">
    <property type="term" value="C:cytoplasm"/>
    <property type="evidence" value="ECO:0007669"/>
    <property type="project" value="UniProtKB-SubCell"/>
</dbReference>
<keyword evidence="3" id="KW-0963">Cytoplasm</keyword>
<dbReference type="InterPro" id="IPR018060">
    <property type="entry name" value="HTH_AraC"/>
</dbReference>
<evidence type="ECO:0000256" key="4">
    <source>
        <dbReference type="ARBA" id="ARBA00022553"/>
    </source>
</evidence>
<evidence type="ECO:0000259" key="11">
    <source>
        <dbReference type="PROSITE" id="PS01124"/>
    </source>
</evidence>
<dbReference type="Pfam" id="PF00072">
    <property type="entry name" value="Response_reg"/>
    <property type="match status" value="1"/>
</dbReference>
<keyword evidence="14" id="KW-1185">Reference proteome</keyword>
<keyword evidence="5" id="KW-0902">Two-component regulatory system</keyword>
<dbReference type="InterPro" id="IPR009057">
    <property type="entry name" value="Homeodomain-like_sf"/>
</dbReference>
<dbReference type="GO" id="GO:0043565">
    <property type="term" value="F:sequence-specific DNA binding"/>
    <property type="evidence" value="ECO:0007669"/>
    <property type="project" value="InterPro"/>
</dbReference>
<evidence type="ECO:0000256" key="1">
    <source>
        <dbReference type="ARBA" id="ARBA00004496"/>
    </source>
</evidence>
<dbReference type="PROSITE" id="PS01124">
    <property type="entry name" value="HTH_ARAC_FAMILY_2"/>
    <property type="match status" value="1"/>
</dbReference>
<keyword evidence="4 10" id="KW-0597">Phosphoprotein</keyword>
<comment type="function">
    <text evidence="9">May play the central regulatory role in sporulation. It may be an element of the effector pathway responsible for the activation of sporulation genes in response to nutritional stress. Spo0A may act in concert with spo0H (a sigma factor) to control the expression of some genes that are critical to the sporulation process.</text>
</comment>
<sequence>MEVFMSNYSVILVDDEEEVRQAIIKKINWNEAGFDVIGYAENGEEALELAENLRPDVIMTDIHMPFMDGLTMCRKLKEIVKNTKIIIFSGYDEFEYAREAIKLEVEEYILKPIDATQLKLVFERIKKSLDEEIEEKRNMERLKKYYYESLPVMKEQFMGSLLEGKLEEAKIEELRKRYDIDFTAPFYAVAVIRSEALNRDSEQYKEEVMYSQLIPVSLKQIVNENLENLLEYRSFIYLEWVVVIAMLGHSREITKLLNGMNQICKITTRMLNVNTSAGIGQACDSLIGLSHSYAGAKSAFEYRILLEPNQAIYIQDIEPKSEERISIDENEVQIIMKEIKVGSQEELQKSIHTLMAKVKYSKISIAQLQLSLMEIFVEIIRLGRVYEVDMEQITGEDFNWYQDISKFDTLDAVGNWLLHICMQVRKLIRRERTDTAKLITEKAIQYINENYSNQELSVDTICGLLNVSAAYFSTIFKKETGLGFVNYLTKVRMEQALRLLNTTSEKAYTIAGQVGYSEPNYFSYVFKKEYGISPSKYRASQVENNDK</sequence>
<evidence type="ECO:0000256" key="9">
    <source>
        <dbReference type="ARBA" id="ARBA00024867"/>
    </source>
</evidence>
<feature type="modified residue" description="4-aspartylphosphate" evidence="10">
    <location>
        <position position="61"/>
    </location>
</feature>
<accession>A0A371JDK9</accession>
<evidence type="ECO:0000259" key="12">
    <source>
        <dbReference type="PROSITE" id="PS50110"/>
    </source>
</evidence>
<dbReference type="SMART" id="SM00342">
    <property type="entry name" value="HTH_ARAC"/>
    <property type="match status" value="1"/>
</dbReference>
<name>A0A371JDK9_9FIRM</name>
<organism evidence="13 14">
    <name type="scientific">Lachnotalea glycerini</name>
    <dbReference type="NCBI Taxonomy" id="1763509"/>
    <lineage>
        <taxon>Bacteria</taxon>
        <taxon>Bacillati</taxon>
        <taxon>Bacillota</taxon>
        <taxon>Clostridia</taxon>
        <taxon>Lachnospirales</taxon>
        <taxon>Lachnospiraceae</taxon>
        <taxon>Lachnotalea</taxon>
    </lineage>
</organism>
<evidence type="ECO:0000256" key="7">
    <source>
        <dbReference type="ARBA" id="ARBA00023125"/>
    </source>
</evidence>
<dbReference type="PANTHER" id="PTHR42713:SF3">
    <property type="entry name" value="TRANSCRIPTIONAL REGULATORY PROTEIN HPTR"/>
    <property type="match status" value="1"/>
</dbReference>
<evidence type="ECO:0000313" key="14">
    <source>
        <dbReference type="Proteomes" id="UP000216411"/>
    </source>
</evidence>
<dbReference type="SUPFAM" id="SSF46689">
    <property type="entry name" value="Homeodomain-like"/>
    <property type="match status" value="2"/>
</dbReference>